<dbReference type="OrthoDB" id="8964826at2759"/>
<dbReference type="Proteomes" id="UP001152320">
    <property type="component" value="Chromosome 10"/>
</dbReference>
<protein>
    <submittedName>
        <fullName evidence="1">Uncharacterized protein</fullName>
    </submittedName>
</protein>
<reference evidence="1" key="1">
    <citation type="submission" date="2021-10" db="EMBL/GenBank/DDBJ databases">
        <title>Tropical sea cucumber genome reveals ecological adaptation and Cuvierian tubules defense mechanism.</title>
        <authorList>
            <person name="Chen T."/>
        </authorList>
    </citation>
    <scope>NUCLEOTIDE SEQUENCE</scope>
    <source>
        <strain evidence="1">Nanhai2018</strain>
        <tissue evidence="1">Muscle</tissue>
    </source>
</reference>
<accession>A0A9Q1BZD4</accession>
<sequence>MYILPSAIFAISDQLLKCTIIDLQRENARTYFLVVGDINRDRLNVIEKKGSKIL</sequence>
<keyword evidence="2" id="KW-1185">Reference proteome</keyword>
<dbReference type="EMBL" id="JAIZAY010000010">
    <property type="protein sequence ID" value="KAJ8035329.1"/>
    <property type="molecule type" value="Genomic_DNA"/>
</dbReference>
<name>A0A9Q1BZD4_HOLLE</name>
<comment type="caution">
    <text evidence="1">The sequence shown here is derived from an EMBL/GenBank/DDBJ whole genome shotgun (WGS) entry which is preliminary data.</text>
</comment>
<evidence type="ECO:0000313" key="2">
    <source>
        <dbReference type="Proteomes" id="UP001152320"/>
    </source>
</evidence>
<evidence type="ECO:0000313" key="1">
    <source>
        <dbReference type="EMBL" id="KAJ8035329.1"/>
    </source>
</evidence>
<proteinExistence type="predicted"/>
<dbReference type="AlphaFoldDB" id="A0A9Q1BZD4"/>
<gene>
    <name evidence="1" type="ORF">HOLleu_22515</name>
</gene>
<organism evidence="1 2">
    <name type="scientific">Holothuria leucospilota</name>
    <name type="common">Black long sea cucumber</name>
    <name type="synonym">Mertensiothuria leucospilota</name>
    <dbReference type="NCBI Taxonomy" id="206669"/>
    <lineage>
        <taxon>Eukaryota</taxon>
        <taxon>Metazoa</taxon>
        <taxon>Echinodermata</taxon>
        <taxon>Eleutherozoa</taxon>
        <taxon>Echinozoa</taxon>
        <taxon>Holothuroidea</taxon>
        <taxon>Aspidochirotacea</taxon>
        <taxon>Aspidochirotida</taxon>
        <taxon>Holothuriidae</taxon>
        <taxon>Holothuria</taxon>
    </lineage>
</organism>